<dbReference type="GO" id="GO:0003677">
    <property type="term" value="F:DNA binding"/>
    <property type="evidence" value="ECO:0007669"/>
    <property type="project" value="UniProtKB-KW"/>
</dbReference>
<proteinExistence type="predicted"/>
<keyword evidence="1" id="KW-0805">Transcription regulation</keyword>
<dbReference type="GO" id="GO:0006355">
    <property type="term" value="P:regulation of DNA-templated transcription"/>
    <property type="evidence" value="ECO:0007669"/>
    <property type="project" value="InterPro"/>
</dbReference>
<gene>
    <name evidence="5" type="ORF">A4X20_21060</name>
</gene>
<dbReference type="InterPro" id="IPR041664">
    <property type="entry name" value="AAA_16"/>
</dbReference>
<protein>
    <submittedName>
        <fullName evidence="5">Helix-turn-helix transcriptional regulator</fullName>
    </submittedName>
</protein>
<dbReference type="Gene3D" id="3.40.50.300">
    <property type="entry name" value="P-loop containing nucleotide triphosphate hydrolases"/>
    <property type="match status" value="1"/>
</dbReference>
<dbReference type="SMART" id="SM00421">
    <property type="entry name" value="HTH_LUXR"/>
    <property type="match status" value="1"/>
</dbReference>
<dbReference type="InterPro" id="IPR036388">
    <property type="entry name" value="WH-like_DNA-bd_sf"/>
</dbReference>
<dbReference type="OrthoDB" id="3197423at2"/>
<dbReference type="CDD" id="cd06170">
    <property type="entry name" value="LuxR_C_like"/>
    <property type="match status" value="1"/>
</dbReference>
<keyword evidence="3" id="KW-0804">Transcription</keyword>
<dbReference type="InterPro" id="IPR016032">
    <property type="entry name" value="Sig_transdc_resp-reg_C-effctor"/>
</dbReference>
<dbReference type="EMBL" id="LWCS01000024">
    <property type="protein sequence ID" value="OAN37858.1"/>
    <property type="molecule type" value="Genomic_DNA"/>
</dbReference>
<name>A0A178LWR8_MYCIR</name>
<evidence type="ECO:0000313" key="6">
    <source>
        <dbReference type="Proteomes" id="UP000078396"/>
    </source>
</evidence>
<reference evidence="5 6" key="1">
    <citation type="submission" date="2016-04" db="EMBL/GenBank/DDBJ databases">
        <title>Draft Genome Sequences of Staphylococcus capitis Strain H36, S. capitis Strain H65, S. cohnii Strain H62, S. hominis Strain H69, Mycobacterium iranicum Strain H39, Plantibacter sp. Strain H53, Pseudomonas oryzihabitans Strain H72, and Microbacterium sp. Strain H83, isolated from residential settings.</title>
        <authorList>
            <person name="Lymperopoulou D."/>
            <person name="Adams R.I."/>
            <person name="Lindow S."/>
            <person name="Coil D.A."/>
            <person name="Jospin G."/>
            <person name="Eisen J.A."/>
        </authorList>
    </citation>
    <scope>NUCLEOTIDE SEQUENCE [LARGE SCALE GENOMIC DNA]</scope>
    <source>
        <strain evidence="5 6">H39</strain>
    </source>
</reference>
<dbReference type="PRINTS" id="PR00038">
    <property type="entry name" value="HTHLUXR"/>
</dbReference>
<dbReference type="Gene3D" id="1.10.10.10">
    <property type="entry name" value="Winged helix-like DNA-binding domain superfamily/Winged helix DNA-binding domain"/>
    <property type="match status" value="1"/>
</dbReference>
<dbReference type="Pfam" id="PF00196">
    <property type="entry name" value="GerE"/>
    <property type="match status" value="1"/>
</dbReference>
<dbReference type="AlphaFoldDB" id="A0A178LWR8"/>
<dbReference type="Proteomes" id="UP000078396">
    <property type="component" value="Unassembled WGS sequence"/>
</dbReference>
<accession>A0A178LWR8</accession>
<organism evidence="5 6">
    <name type="scientific">Mycolicibacterium iranicum</name>
    <name type="common">Mycobacterium iranicum</name>
    <dbReference type="NCBI Taxonomy" id="912594"/>
    <lineage>
        <taxon>Bacteria</taxon>
        <taxon>Bacillati</taxon>
        <taxon>Actinomycetota</taxon>
        <taxon>Actinomycetes</taxon>
        <taxon>Mycobacteriales</taxon>
        <taxon>Mycobacteriaceae</taxon>
        <taxon>Mycolicibacterium</taxon>
    </lineage>
</organism>
<evidence type="ECO:0000259" key="4">
    <source>
        <dbReference type="PROSITE" id="PS50043"/>
    </source>
</evidence>
<sequence length="872" mass="92721">MHLSWPLIGRSEELRAVDTALSATDVSGIVISGAAGVGKSRVAREALSAAELRGWAAHLVIGTHSGRIVPLGAFAAWTEAGVADSTHLLGGVITSLGAATSARGVLVVVDDVHLLDDLSAFVVNQIVQREAAKVLLTVRLNEPIPPSVQEIWTVSRFERLTLHPLTLEGASALVAATLGGPVDPDSAKRMWELTRGNTLYLRHIVEQEVADGRIAKDENGLWRWNGDPILASSLVELVESRIGGLPSEVGDVIDTLAVGEPIELATLARIADPCAIEDAESRGLITVRPVGAVMAVRLAHPIYGEVRRSRAPATKLRRLRGLVARELARSPTSDDLHVLVRRATLGLESDQPPDPDTLTKAARGAVWLADLALAERLADAAFSAGGGVEPELVRAHALSWLCRGKDAERVLSGIDPDDLVDDGERGRLAFLRASNLLWALGDSTSAKALIDETSRGEPGDCQRYVDSFLTVYWFAMDQPHAALSAAAGLELERMPSVVGAELAWVLTTINADAGRSSAAVRHAEAGYVAATRSFDAPHMRFNIADSHISALLLAGHIGAASDVALHVQQQAADLPGAAHLLGAAMSGRAALAAGNLRSACEHLEKACIGLCADHSVGWGFRYLIPRIQALAMTGRLDAAMAALATLQGVRRPFRLLDYEQHCARAWIAAGQGAITEAIGLTLKAAERASSDGRFAAEVLCRQTAVQFGDYTSADRLKHLEKHVEGPRVGLASRLAAAMGGGDAPQLASLSEAFEAMGDLVAAIDAASHAALTYRRLDRRGSAFACATRAESLAERSGVRTPALRRAVEPMPLTEREREVAMLVGQGMSTRQIAERLTLSVRTVESHTYRAMSKTGMRSRNELAALLRRQGTP</sequence>
<dbReference type="SUPFAM" id="SSF52540">
    <property type="entry name" value="P-loop containing nucleoside triphosphate hydrolases"/>
    <property type="match status" value="1"/>
</dbReference>
<dbReference type="RefSeq" id="WP_064282290.1">
    <property type="nucleotide sequence ID" value="NZ_LWCS01000024.1"/>
</dbReference>
<feature type="domain" description="HTH luxR-type" evidence="4">
    <location>
        <begin position="805"/>
        <end position="870"/>
    </location>
</feature>
<evidence type="ECO:0000313" key="5">
    <source>
        <dbReference type="EMBL" id="OAN37858.1"/>
    </source>
</evidence>
<dbReference type="Pfam" id="PF13191">
    <property type="entry name" value="AAA_16"/>
    <property type="match status" value="1"/>
</dbReference>
<evidence type="ECO:0000256" key="3">
    <source>
        <dbReference type="ARBA" id="ARBA00023163"/>
    </source>
</evidence>
<dbReference type="InterPro" id="IPR000792">
    <property type="entry name" value="Tscrpt_reg_LuxR_C"/>
</dbReference>
<dbReference type="SUPFAM" id="SSF46894">
    <property type="entry name" value="C-terminal effector domain of the bipartite response regulators"/>
    <property type="match status" value="1"/>
</dbReference>
<dbReference type="PANTHER" id="PTHR44688">
    <property type="entry name" value="DNA-BINDING TRANSCRIPTIONAL ACTIVATOR DEVR_DOSR"/>
    <property type="match status" value="1"/>
</dbReference>
<dbReference type="PROSITE" id="PS50043">
    <property type="entry name" value="HTH_LUXR_2"/>
    <property type="match status" value="1"/>
</dbReference>
<dbReference type="InterPro" id="IPR027417">
    <property type="entry name" value="P-loop_NTPase"/>
</dbReference>
<evidence type="ECO:0000256" key="1">
    <source>
        <dbReference type="ARBA" id="ARBA00023015"/>
    </source>
</evidence>
<dbReference type="PROSITE" id="PS00622">
    <property type="entry name" value="HTH_LUXR_1"/>
    <property type="match status" value="1"/>
</dbReference>
<comment type="caution">
    <text evidence="5">The sequence shown here is derived from an EMBL/GenBank/DDBJ whole genome shotgun (WGS) entry which is preliminary data.</text>
</comment>
<evidence type="ECO:0000256" key="2">
    <source>
        <dbReference type="ARBA" id="ARBA00023125"/>
    </source>
</evidence>
<dbReference type="PANTHER" id="PTHR44688:SF16">
    <property type="entry name" value="DNA-BINDING TRANSCRIPTIONAL ACTIVATOR DEVR_DOSR"/>
    <property type="match status" value="1"/>
</dbReference>
<keyword evidence="2" id="KW-0238">DNA-binding</keyword>